<dbReference type="Gene3D" id="3.50.50.60">
    <property type="entry name" value="FAD/NAD(P)-binding domain"/>
    <property type="match status" value="1"/>
</dbReference>
<feature type="domain" description="Amine oxidase" evidence="1">
    <location>
        <begin position="20"/>
        <end position="291"/>
    </location>
</feature>
<name>A0ABW4EEF2_9RHOB</name>
<organism evidence="2 3">
    <name type="scientific">Lacimonas salitolerans</name>
    <dbReference type="NCBI Taxonomy" id="1323750"/>
    <lineage>
        <taxon>Bacteria</taxon>
        <taxon>Pseudomonadati</taxon>
        <taxon>Pseudomonadota</taxon>
        <taxon>Alphaproteobacteria</taxon>
        <taxon>Rhodobacterales</taxon>
        <taxon>Paracoccaceae</taxon>
        <taxon>Lacimonas</taxon>
    </lineage>
</organism>
<reference evidence="3" key="1">
    <citation type="journal article" date="2019" name="Int. J. Syst. Evol. Microbiol.">
        <title>The Global Catalogue of Microorganisms (GCM) 10K type strain sequencing project: providing services to taxonomists for standard genome sequencing and annotation.</title>
        <authorList>
            <consortium name="The Broad Institute Genomics Platform"/>
            <consortium name="The Broad Institute Genome Sequencing Center for Infectious Disease"/>
            <person name="Wu L."/>
            <person name="Ma J."/>
        </authorList>
    </citation>
    <scope>NUCLEOTIDE SEQUENCE [LARGE SCALE GENOMIC DNA]</scope>
    <source>
        <strain evidence="3">CGMCC 1.12477</strain>
    </source>
</reference>
<evidence type="ECO:0000313" key="2">
    <source>
        <dbReference type="EMBL" id="MFD1508509.1"/>
    </source>
</evidence>
<dbReference type="PANTHER" id="PTHR42923:SF17">
    <property type="entry name" value="AMINE OXIDASE DOMAIN-CONTAINING PROTEIN"/>
    <property type="match status" value="1"/>
</dbReference>
<dbReference type="Gene3D" id="3.30.70.1990">
    <property type="match status" value="1"/>
</dbReference>
<dbReference type="SUPFAM" id="SSF51905">
    <property type="entry name" value="FAD/NAD(P)-binding domain"/>
    <property type="match status" value="1"/>
</dbReference>
<proteinExistence type="predicted"/>
<accession>A0ABW4EEF2</accession>
<gene>
    <name evidence="2" type="ORF">ACFTOW_03710</name>
</gene>
<evidence type="ECO:0000313" key="3">
    <source>
        <dbReference type="Proteomes" id="UP001597186"/>
    </source>
</evidence>
<keyword evidence="3" id="KW-1185">Reference proteome</keyword>
<dbReference type="InterPro" id="IPR002937">
    <property type="entry name" value="Amino_oxidase"/>
</dbReference>
<dbReference type="Gene3D" id="1.10.405.20">
    <property type="match status" value="1"/>
</dbReference>
<comment type="caution">
    <text evidence="2">The sequence shown here is derived from an EMBL/GenBank/DDBJ whole genome shotgun (WGS) entry which is preliminary data.</text>
</comment>
<dbReference type="EMBL" id="JBHUDD010000027">
    <property type="protein sequence ID" value="MFD1508509.1"/>
    <property type="molecule type" value="Genomic_DNA"/>
</dbReference>
<evidence type="ECO:0000259" key="1">
    <source>
        <dbReference type="Pfam" id="PF01593"/>
    </source>
</evidence>
<dbReference type="Pfam" id="PF01593">
    <property type="entry name" value="Amino_oxidase"/>
    <property type="match status" value="1"/>
</dbReference>
<protein>
    <submittedName>
        <fullName evidence="2">NAD(P)/FAD-dependent oxidoreductase</fullName>
    </submittedName>
</protein>
<dbReference type="RefSeq" id="WP_379913184.1">
    <property type="nucleotide sequence ID" value="NZ_JBHUDD010000027.1"/>
</dbReference>
<dbReference type="InterPro" id="IPR050464">
    <property type="entry name" value="Zeta_carotene_desat/Oxidored"/>
</dbReference>
<dbReference type="InterPro" id="IPR036188">
    <property type="entry name" value="FAD/NAD-bd_sf"/>
</dbReference>
<dbReference type="PANTHER" id="PTHR42923">
    <property type="entry name" value="PROTOPORPHYRINOGEN OXIDASE"/>
    <property type="match status" value="1"/>
</dbReference>
<dbReference type="Proteomes" id="UP001597186">
    <property type="component" value="Unassembled WGS sequence"/>
</dbReference>
<sequence>MPFEAGRVAPRKIAVIGAGISGMGAAHMLSAQHDVTLNEAEPRLGGHARTIMAGKRGDQPVDTGFIVFNYANYPHMAALFAELDVPVTPSNMSFGASLRGGALEYGLASLGALFAQKRNAANPRFLRMIRDIMHFNANALKQAQDRTVSTGDFLANMGTGPWFRDYYLLPLSGAIWSTPVDRIMDFPAHAMVQFFENHALLHHTGQHQWYTVQGGSVSYVTRLEAAMRARGVKIRLGAPVDAVRRDATGVRIKTQGSEWEEFDDVVFATHSDDTLRLLADPSRAERDSLGAVAYQPNHIVLHADSSVMPKRRKVWSSWNYTEVADKQSDRIDLTYWMNRLQPIPQDDPHFVTLNSTRPIRDDLIYDTVTLRHPVYDLAALQAQKEIAAMNGTQNTWFCGAWMKHGFHEDGLSSAVDVVEAIANRAKLSVAAE</sequence>